<gene>
    <name evidence="7" type="primary">rbsC_11</name>
    <name evidence="7" type="ORF">ROSSTS7063_01633</name>
</gene>
<dbReference type="PANTHER" id="PTHR32196">
    <property type="entry name" value="ABC TRANSPORTER PERMEASE PROTEIN YPHD-RELATED-RELATED"/>
    <property type="match status" value="1"/>
</dbReference>
<dbReference type="InterPro" id="IPR001851">
    <property type="entry name" value="ABC_transp_permease"/>
</dbReference>
<dbReference type="Proteomes" id="UP000409147">
    <property type="component" value="Unassembled WGS sequence"/>
</dbReference>
<keyword evidence="8" id="KW-1185">Reference proteome</keyword>
<dbReference type="AlphaFoldDB" id="A0A564TFS5"/>
<keyword evidence="3 6" id="KW-0812">Transmembrane</keyword>
<dbReference type="GO" id="GO:0022857">
    <property type="term" value="F:transmembrane transporter activity"/>
    <property type="evidence" value="ECO:0007669"/>
    <property type="project" value="InterPro"/>
</dbReference>
<organism evidence="7 8">
    <name type="scientific">Blautia obeum</name>
    <dbReference type="NCBI Taxonomy" id="40520"/>
    <lineage>
        <taxon>Bacteria</taxon>
        <taxon>Bacillati</taxon>
        <taxon>Bacillota</taxon>
        <taxon>Clostridia</taxon>
        <taxon>Lachnospirales</taxon>
        <taxon>Lachnospiraceae</taxon>
        <taxon>Blautia</taxon>
    </lineage>
</organism>
<feature type="transmembrane region" description="Helical" evidence="6">
    <location>
        <begin position="270"/>
        <end position="290"/>
    </location>
</feature>
<name>A0A564TFS5_9FIRM</name>
<evidence type="ECO:0000256" key="2">
    <source>
        <dbReference type="ARBA" id="ARBA00022475"/>
    </source>
</evidence>
<dbReference type="CDD" id="cd06579">
    <property type="entry name" value="TM_PBP1_transp_AraH_like"/>
    <property type="match status" value="1"/>
</dbReference>
<evidence type="ECO:0000313" key="8">
    <source>
        <dbReference type="Proteomes" id="UP000409147"/>
    </source>
</evidence>
<feature type="transmembrane region" description="Helical" evidence="6">
    <location>
        <begin position="45"/>
        <end position="62"/>
    </location>
</feature>
<dbReference type="Pfam" id="PF02653">
    <property type="entry name" value="BPD_transp_2"/>
    <property type="match status" value="1"/>
</dbReference>
<evidence type="ECO:0000313" key="7">
    <source>
        <dbReference type="EMBL" id="VUX06213.1"/>
    </source>
</evidence>
<protein>
    <submittedName>
        <fullName evidence="7">Ribose transport system permease protein RbsC</fullName>
    </submittedName>
</protein>
<evidence type="ECO:0000256" key="1">
    <source>
        <dbReference type="ARBA" id="ARBA00004651"/>
    </source>
</evidence>
<sequence>MKNLLKSRNTGLIAVLIILLVIARFLTPGMFTATSLVSMLQNNTIYALLAIAEMMVILTGGIDISIASQLAFVGISCTTLACSHPGIPGIVWVLFAIVLGALCGALNGFLVGYLHMVPMICTLGTMYIFRGLAFVVSGGQWWFAAQYEELNGYRTFAIGQFLGLPIILWVTIILLVVAGLFLGYTSAGRRIYAIGTSRESAAVAGIKEPKVTFYSFVICGAVTGLAGMLYTANYAIGYYGMADGFEMTAIAICVLGGVSITGGKGRMDGVAIGALIMSVITYFISMIPGMSVWQKALQGGIIIVAVAINYFTEQSAKRHALKERSALI</sequence>
<accession>A0A564TFS5</accession>
<evidence type="ECO:0000256" key="4">
    <source>
        <dbReference type="ARBA" id="ARBA00022989"/>
    </source>
</evidence>
<evidence type="ECO:0000256" key="3">
    <source>
        <dbReference type="ARBA" id="ARBA00022692"/>
    </source>
</evidence>
<reference evidence="7 8" key="1">
    <citation type="submission" date="2019-07" db="EMBL/GenBank/DDBJ databases">
        <authorList>
            <person name="Hibberd C M."/>
            <person name="Gehrig L. J."/>
            <person name="Chang H.-W."/>
            <person name="Venkatesh S."/>
        </authorList>
    </citation>
    <scope>NUCLEOTIDE SEQUENCE [LARGE SCALE GENOMIC DNA]</scope>
    <source>
        <strain evidence="7">Ruminococcus_obeum_SSTS_Bg7063</strain>
    </source>
</reference>
<feature type="transmembrane region" description="Helical" evidence="6">
    <location>
        <begin position="127"/>
        <end position="144"/>
    </location>
</feature>
<evidence type="ECO:0000256" key="6">
    <source>
        <dbReference type="SAM" id="Phobius"/>
    </source>
</evidence>
<dbReference type="PANTHER" id="PTHR32196:SF72">
    <property type="entry name" value="RIBOSE IMPORT PERMEASE PROTEIN RBSC"/>
    <property type="match status" value="1"/>
</dbReference>
<feature type="transmembrane region" description="Helical" evidence="6">
    <location>
        <begin position="296"/>
        <end position="312"/>
    </location>
</feature>
<dbReference type="GO" id="GO:0005886">
    <property type="term" value="C:plasma membrane"/>
    <property type="evidence" value="ECO:0007669"/>
    <property type="project" value="UniProtKB-SubCell"/>
</dbReference>
<keyword evidence="2" id="KW-1003">Cell membrane</keyword>
<feature type="transmembrane region" description="Helical" evidence="6">
    <location>
        <begin position="156"/>
        <end position="182"/>
    </location>
</feature>
<evidence type="ECO:0000256" key="5">
    <source>
        <dbReference type="ARBA" id="ARBA00023136"/>
    </source>
</evidence>
<keyword evidence="4 6" id="KW-1133">Transmembrane helix</keyword>
<keyword evidence="5 6" id="KW-0472">Membrane</keyword>
<dbReference type="EMBL" id="CABHNB010000020">
    <property type="protein sequence ID" value="VUX06213.1"/>
    <property type="molecule type" value="Genomic_DNA"/>
</dbReference>
<feature type="transmembrane region" description="Helical" evidence="6">
    <location>
        <begin position="93"/>
        <end position="115"/>
    </location>
</feature>
<comment type="subcellular location">
    <subcellularLocation>
        <location evidence="1">Cell membrane</location>
        <topology evidence="1">Multi-pass membrane protein</topology>
    </subcellularLocation>
</comment>
<feature type="transmembrane region" description="Helical" evidence="6">
    <location>
        <begin position="211"/>
        <end position="230"/>
    </location>
</feature>
<proteinExistence type="predicted"/>
<feature type="transmembrane region" description="Helical" evidence="6">
    <location>
        <begin position="236"/>
        <end position="258"/>
    </location>
</feature>
<feature type="transmembrane region" description="Helical" evidence="6">
    <location>
        <begin position="12"/>
        <end position="33"/>
    </location>
</feature>
<dbReference type="RefSeq" id="WP_144368925.1">
    <property type="nucleotide sequence ID" value="NZ_CABHNB010000020.1"/>
</dbReference>